<dbReference type="Proteomes" id="UP000198924">
    <property type="component" value="Unassembled WGS sequence"/>
</dbReference>
<organism evidence="2 3">
    <name type="scientific">Methylophaga sulfidovorans</name>
    <dbReference type="NCBI Taxonomy" id="45496"/>
    <lineage>
        <taxon>Bacteria</taxon>
        <taxon>Pseudomonadati</taxon>
        <taxon>Pseudomonadota</taxon>
        <taxon>Gammaproteobacteria</taxon>
        <taxon>Thiotrichales</taxon>
        <taxon>Piscirickettsiaceae</taxon>
        <taxon>Methylophaga</taxon>
    </lineage>
</organism>
<dbReference type="PANTHER" id="PTHR39336:SF1">
    <property type="entry name" value="PYRIDOXAMINE PHOSPHATE OXIDASE FAMILY PROTEIN (AFU_ORTHOLOGUE AFUA_6G11440)"/>
    <property type="match status" value="1"/>
</dbReference>
<dbReference type="InterPro" id="IPR011576">
    <property type="entry name" value="Pyridox_Oxase_N"/>
</dbReference>
<dbReference type="AlphaFoldDB" id="A0A1I3YJK1"/>
<evidence type="ECO:0000313" key="2">
    <source>
        <dbReference type="EMBL" id="SFK31519.1"/>
    </source>
</evidence>
<dbReference type="SUPFAM" id="SSF50475">
    <property type="entry name" value="FMN-binding split barrel"/>
    <property type="match status" value="1"/>
</dbReference>
<sequence>MGQKFDALSDRLIEFIQQQQLFFVGTATEDSRVNISPKGMDSLRVLTPNRLIWLNVTGSGNETAGHIQQHPRMTIMFCAFNGKPIILRLYGTASVIYQNDKEWNELFPLFDPLPGARQIFDLNIDLVQTSCGMAVPYFDYQGEREQLNNWAEKKGDAGIEDYWREKNSKTIDGIATHIEDKNLS</sequence>
<proteinExistence type="predicted"/>
<dbReference type="EMBL" id="FOSH01000008">
    <property type="protein sequence ID" value="SFK31519.1"/>
    <property type="molecule type" value="Genomic_DNA"/>
</dbReference>
<reference evidence="3" key="1">
    <citation type="submission" date="2016-10" db="EMBL/GenBank/DDBJ databases">
        <authorList>
            <person name="Varghese N."/>
            <person name="Submissions S."/>
        </authorList>
    </citation>
    <scope>NUCLEOTIDE SEQUENCE [LARGE SCALE GENOMIC DNA]</scope>
    <source>
        <strain evidence="3">DSM 11578</strain>
    </source>
</reference>
<accession>A0A1I3YJK1</accession>
<dbReference type="Gene3D" id="2.30.110.10">
    <property type="entry name" value="Electron Transport, Fmn-binding Protein, Chain A"/>
    <property type="match status" value="1"/>
</dbReference>
<keyword evidence="3" id="KW-1185">Reference proteome</keyword>
<evidence type="ECO:0000259" key="1">
    <source>
        <dbReference type="Pfam" id="PF01243"/>
    </source>
</evidence>
<dbReference type="OrthoDB" id="115989at2"/>
<protein>
    <submittedName>
        <fullName evidence="2">Pyridoxamine 5'-phosphate oxidase</fullName>
    </submittedName>
</protein>
<dbReference type="PANTHER" id="PTHR39336">
    <property type="entry name" value="PYRIDOXAMINE PHOSPHATE OXIDASE FAMILY PROTEIN (AFU_ORTHOLOGUE AFUA_6G11440)"/>
    <property type="match status" value="1"/>
</dbReference>
<dbReference type="InterPro" id="IPR012349">
    <property type="entry name" value="Split_barrel_FMN-bd"/>
</dbReference>
<dbReference type="STRING" id="45496.SAMN04488079_10880"/>
<feature type="domain" description="Pyridoxamine 5'-phosphate oxidase N-terminal" evidence="1">
    <location>
        <begin position="10"/>
        <end position="130"/>
    </location>
</feature>
<gene>
    <name evidence="2" type="ORF">SAMN04488079_10880</name>
</gene>
<dbReference type="RefSeq" id="WP_091713419.1">
    <property type="nucleotide sequence ID" value="NZ_FOSH01000008.1"/>
</dbReference>
<dbReference type="Pfam" id="PF01243">
    <property type="entry name" value="PNPOx_N"/>
    <property type="match status" value="1"/>
</dbReference>
<evidence type="ECO:0000313" key="3">
    <source>
        <dbReference type="Proteomes" id="UP000198924"/>
    </source>
</evidence>
<name>A0A1I3YJK1_9GAMM</name>